<dbReference type="WBParaSite" id="SCUD_0000224501-mRNA-1">
    <property type="protein sequence ID" value="SCUD_0000224501-mRNA-1"/>
    <property type="gene ID" value="SCUD_0000224501"/>
</dbReference>
<name>A0A183JHS2_9TREM</name>
<proteinExistence type="predicted"/>
<evidence type="ECO:0000313" key="1">
    <source>
        <dbReference type="WBParaSite" id="SCUD_0000224501-mRNA-1"/>
    </source>
</evidence>
<organism evidence="1">
    <name type="scientific">Schistosoma curassoni</name>
    <dbReference type="NCBI Taxonomy" id="6186"/>
    <lineage>
        <taxon>Eukaryota</taxon>
        <taxon>Metazoa</taxon>
        <taxon>Spiralia</taxon>
        <taxon>Lophotrochozoa</taxon>
        <taxon>Platyhelminthes</taxon>
        <taxon>Trematoda</taxon>
        <taxon>Digenea</taxon>
        <taxon>Strigeidida</taxon>
        <taxon>Schistosomatoidea</taxon>
        <taxon>Schistosomatidae</taxon>
        <taxon>Schistosoma</taxon>
    </lineage>
</organism>
<reference evidence="1" key="1">
    <citation type="submission" date="2016-06" db="UniProtKB">
        <authorList>
            <consortium name="WormBaseParasite"/>
        </authorList>
    </citation>
    <scope>IDENTIFICATION</scope>
</reference>
<protein>
    <submittedName>
        <fullName evidence="1">Uncharacterized protein</fullName>
    </submittedName>
</protein>
<dbReference type="AlphaFoldDB" id="A0A183JHS2"/>
<accession>A0A183JHS2</accession>
<sequence>MYLRKYTLYQLTPNSWNNSDCGISIIDFHEELHNSLGVIWLSLSPLVFKGFGTKSKYSSFISLFSSIELFIWAS</sequence>